<dbReference type="Proteomes" id="UP000009168">
    <property type="component" value="Unassembled WGS sequence"/>
</dbReference>
<accession>W7X1Z6</accession>
<dbReference type="RefSeq" id="XP_012655812.1">
    <property type="nucleotide sequence ID" value="XM_012800358.1"/>
</dbReference>
<sequence length="70" mass="7558">MQFKNAILILLVFVLLICSNPTSQVQAKALKSYAQSAKEQSSASCALPYTSCKSKSCCAGYCLFKKCVVV</sequence>
<dbReference type="AlphaFoldDB" id="W7X1Z6"/>
<dbReference type="EMBL" id="GG662429">
    <property type="protein sequence ID" value="EWS71652.1"/>
    <property type="molecule type" value="Genomic_DNA"/>
</dbReference>
<keyword evidence="3" id="KW-1185">Reference proteome</keyword>
<dbReference type="InParanoid" id="W7X1Z6"/>
<evidence type="ECO:0000256" key="1">
    <source>
        <dbReference type="SAM" id="SignalP"/>
    </source>
</evidence>
<dbReference type="GeneID" id="24440873"/>
<feature type="chain" id="PRO_5004903323" description="Transmembrane protein" evidence="1">
    <location>
        <begin position="28"/>
        <end position="70"/>
    </location>
</feature>
<protein>
    <recommendedName>
        <fullName evidence="4">Transmembrane protein</fullName>
    </recommendedName>
</protein>
<keyword evidence="1" id="KW-0732">Signal</keyword>
<evidence type="ECO:0000313" key="3">
    <source>
        <dbReference type="Proteomes" id="UP000009168"/>
    </source>
</evidence>
<evidence type="ECO:0008006" key="4">
    <source>
        <dbReference type="Google" id="ProtNLM"/>
    </source>
</evidence>
<name>W7X1Z6_TETTS</name>
<feature type="signal peptide" evidence="1">
    <location>
        <begin position="1"/>
        <end position="27"/>
    </location>
</feature>
<proteinExistence type="predicted"/>
<dbReference type="KEGG" id="tet:TTHERM_000836782"/>
<reference evidence="3" key="1">
    <citation type="journal article" date="2006" name="PLoS Biol.">
        <title>Macronuclear genome sequence of the ciliate Tetrahymena thermophila, a model eukaryote.</title>
        <authorList>
            <person name="Eisen J.A."/>
            <person name="Coyne R.S."/>
            <person name="Wu M."/>
            <person name="Wu D."/>
            <person name="Thiagarajan M."/>
            <person name="Wortman J.R."/>
            <person name="Badger J.H."/>
            <person name="Ren Q."/>
            <person name="Amedeo P."/>
            <person name="Jones K.M."/>
            <person name="Tallon L.J."/>
            <person name="Delcher A.L."/>
            <person name="Salzberg S.L."/>
            <person name="Silva J.C."/>
            <person name="Haas B.J."/>
            <person name="Majoros W.H."/>
            <person name="Farzad M."/>
            <person name="Carlton J.M."/>
            <person name="Smith R.K. Jr."/>
            <person name="Garg J."/>
            <person name="Pearlman R.E."/>
            <person name="Karrer K.M."/>
            <person name="Sun L."/>
            <person name="Manning G."/>
            <person name="Elde N.C."/>
            <person name="Turkewitz A.P."/>
            <person name="Asai D.J."/>
            <person name="Wilkes D.E."/>
            <person name="Wang Y."/>
            <person name="Cai H."/>
            <person name="Collins K."/>
            <person name="Stewart B.A."/>
            <person name="Lee S.R."/>
            <person name="Wilamowska K."/>
            <person name="Weinberg Z."/>
            <person name="Ruzzo W.L."/>
            <person name="Wloga D."/>
            <person name="Gaertig J."/>
            <person name="Frankel J."/>
            <person name="Tsao C.-C."/>
            <person name="Gorovsky M.A."/>
            <person name="Keeling P.J."/>
            <person name="Waller R.F."/>
            <person name="Patron N.J."/>
            <person name="Cherry J.M."/>
            <person name="Stover N.A."/>
            <person name="Krieger C.J."/>
            <person name="del Toro C."/>
            <person name="Ryder H.F."/>
            <person name="Williamson S.C."/>
            <person name="Barbeau R.A."/>
            <person name="Hamilton E.P."/>
            <person name="Orias E."/>
        </authorList>
    </citation>
    <scope>NUCLEOTIDE SEQUENCE [LARGE SCALE GENOMIC DNA]</scope>
    <source>
        <strain evidence="3">SB210</strain>
    </source>
</reference>
<gene>
    <name evidence="2" type="ORF">TTHERM_000836782</name>
</gene>
<organism evidence="2 3">
    <name type="scientific">Tetrahymena thermophila (strain SB210)</name>
    <dbReference type="NCBI Taxonomy" id="312017"/>
    <lineage>
        <taxon>Eukaryota</taxon>
        <taxon>Sar</taxon>
        <taxon>Alveolata</taxon>
        <taxon>Ciliophora</taxon>
        <taxon>Intramacronucleata</taxon>
        <taxon>Oligohymenophorea</taxon>
        <taxon>Hymenostomatida</taxon>
        <taxon>Tetrahymenina</taxon>
        <taxon>Tetrahymenidae</taxon>
        <taxon>Tetrahymena</taxon>
    </lineage>
</organism>
<evidence type="ECO:0000313" key="2">
    <source>
        <dbReference type="EMBL" id="EWS71652.1"/>
    </source>
</evidence>